<dbReference type="SUPFAM" id="SSF53474">
    <property type="entry name" value="alpha/beta-Hydrolases"/>
    <property type="match status" value="1"/>
</dbReference>
<dbReference type="Gene3D" id="3.40.50.1820">
    <property type="entry name" value="alpha/beta hydrolase"/>
    <property type="match status" value="1"/>
</dbReference>
<reference evidence="1 2" key="1">
    <citation type="submission" date="2015-05" db="EMBL/GenBank/DDBJ databases">
        <title>Whole genome sequence and identification of bacterial endophytes from Costus igneus.</title>
        <authorList>
            <person name="Lee Y.P."/>
            <person name="Gan H.M."/>
            <person name="Eng W."/>
            <person name="Wheatley M.S."/>
            <person name="Caraballo A."/>
            <person name="Polter S."/>
            <person name="Savka M.A."/>
            <person name="Hudson A.O."/>
        </authorList>
    </citation>
    <scope>NUCLEOTIDE SEQUENCE [LARGE SCALE GENOMIC DNA]</scope>
    <source>
        <strain evidence="1 2">RIT375</strain>
    </source>
</reference>
<evidence type="ECO:0000313" key="1">
    <source>
        <dbReference type="EMBL" id="KLV17677.1"/>
    </source>
</evidence>
<protein>
    <submittedName>
        <fullName evidence="1">Carbohydrate esterase</fullName>
    </submittedName>
</protein>
<dbReference type="Proteomes" id="UP000035904">
    <property type="component" value="Unassembled WGS sequence"/>
</dbReference>
<name>A0A0J1HVE1_BACAN</name>
<evidence type="ECO:0000313" key="2">
    <source>
        <dbReference type="Proteomes" id="UP000035904"/>
    </source>
</evidence>
<dbReference type="PANTHER" id="PTHR48098:SF6">
    <property type="entry name" value="FERRI-BACILLIBACTIN ESTERASE BESA"/>
    <property type="match status" value="1"/>
</dbReference>
<proteinExistence type="predicted"/>
<dbReference type="EMBL" id="LDPG01000010">
    <property type="protein sequence ID" value="KLV17677.1"/>
    <property type="molecule type" value="Genomic_DNA"/>
</dbReference>
<accession>A0A0J1HVE1</accession>
<dbReference type="InterPro" id="IPR029058">
    <property type="entry name" value="AB_hydrolase_fold"/>
</dbReference>
<dbReference type="PANTHER" id="PTHR48098">
    <property type="entry name" value="ENTEROCHELIN ESTERASE-RELATED"/>
    <property type="match status" value="1"/>
</dbReference>
<gene>
    <name evidence="1" type="ORF">ABW01_15575</name>
</gene>
<dbReference type="ESTHER" id="bacce-b3z4j0">
    <property type="family name" value="A85-IroE-IroD-Fes-Yiel"/>
</dbReference>
<sequence length="258" mass="29833">MLEEFIATMSALDRQRRVRVYLPKSYENSTKHYPVLYMHDGQNLFQDEESFFGTSWRITDCLKESRLDIIIVGIDCNGEGTKRFDEYGPWISNKTINRGLSLDETIDLGGEGEKYIDFIVKELKPHIDKKYRTLTDDTAIAGSSSGGLISTYAMVKYPSVFRRVAALSSAYWLNQLEIENFAKISNLSNIKYFYFDVGTEESTVTFDSKAYIDSNLSFKTVIEEKGINYRFKIIEGAPHNEIAWRERFPNILRYLYTS</sequence>
<dbReference type="Pfam" id="PF00756">
    <property type="entry name" value="Esterase"/>
    <property type="match status" value="1"/>
</dbReference>
<dbReference type="PATRIC" id="fig|1392.242.peg.959"/>
<dbReference type="RefSeq" id="WP_001989183.1">
    <property type="nucleotide sequence ID" value="NZ_JBCNCB010000004.1"/>
</dbReference>
<organism evidence="1 2">
    <name type="scientific">Bacillus anthracis</name>
    <name type="common">anthrax bacterium</name>
    <dbReference type="NCBI Taxonomy" id="1392"/>
    <lineage>
        <taxon>Bacteria</taxon>
        <taxon>Bacillati</taxon>
        <taxon>Bacillota</taxon>
        <taxon>Bacilli</taxon>
        <taxon>Bacillales</taxon>
        <taxon>Bacillaceae</taxon>
        <taxon>Bacillus</taxon>
        <taxon>Bacillus cereus group</taxon>
    </lineage>
</organism>
<dbReference type="AlphaFoldDB" id="A0A0J1HVE1"/>
<dbReference type="InterPro" id="IPR000801">
    <property type="entry name" value="Esterase-like"/>
</dbReference>
<dbReference type="InterPro" id="IPR050583">
    <property type="entry name" value="Mycobacterial_A85_antigen"/>
</dbReference>
<comment type="caution">
    <text evidence="1">The sequence shown here is derived from an EMBL/GenBank/DDBJ whole genome shotgun (WGS) entry which is preliminary data.</text>
</comment>